<keyword evidence="8" id="KW-0066">ATP synthesis</keyword>
<dbReference type="InterPro" id="IPR035968">
    <property type="entry name" value="ATP_synth_F1_ATPase_gsu"/>
</dbReference>
<keyword evidence="5" id="KW-0406">Ion transport</keyword>
<dbReference type="GO" id="GO:0045259">
    <property type="term" value="C:proton-transporting ATP synthase complex"/>
    <property type="evidence" value="ECO:0007669"/>
    <property type="project" value="UniProtKB-KW"/>
</dbReference>
<evidence type="ECO:0000256" key="4">
    <source>
        <dbReference type="ARBA" id="ARBA00022781"/>
    </source>
</evidence>
<dbReference type="GO" id="GO:0046933">
    <property type="term" value="F:proton-transporting ATP synthase activity, rotational mechanism"/>
    <property type="evidence" value="ECO:0007669"/>
    <property type="project" value="InterPro"/>
</dbReference>
<gene>
    <name evidence="9" type="ORF">HJG59_009568</name>
</gene>
<dbReference type="AlphaFoldDB" id="A0A7J8J7D8"/>
<accession>A0A7J8J7D8</accession>
<evidence type="ECO:0000256" key="5">
    <source>
        <dbReference type="ARBA" id="ARBA00023065"/>
    </source>
</evidence>
<evidence type="ECO:0000256" key="3">
    <source>
        <dbReference type="ARBA" id="ARBA00022448"/>
    </source>
</evidence>
<sequence length="186" mass="20831">MFSQGDIVGVLAWAKQLQVQNMATLKDITSQRVGRKPSIFVDASIIAVELLNFGYEFEEGSVVFNQVGFVISYKIEEKPIFSLSTIASAGNMSIYDDIDTDVLQNYQECSLANIIYYSLKEYTISEQSTRMIAMGNASKNASEMIDKLTLTFNHTRQAVSIKGLIKSSPLLQFWINENQVSSSDKR</sequence>
<organism evidence="9 10">
    <name type="scientific">Molossus molossus</name>
    <name type="common">Pallas' mastiff bat</name>
    <name type="synonym">Vespertilio molossus</name>
    <dbReference type="NCBI Taxonomy" id="27622"/>
    <lineage>
        <taxon>Eukaryota</taxon>
        <taxon>Metazoa</taxon>
        <taxon>Chordata</taxon>
        <taxon>Craniata</taxon>
        <taxon>Vertebrata</taxon>
        <taxon>Euteleostomi</taxon>
        <taxon>Mammalia</taxon>
        <taxon>Eutheria</taxon>
        <taxon>Laurasiatheria</taxon>
        <taxon>Chiroptera</taxon>
        <taxon>Yangochiroptera</taxon>
        <taxon>Molossidae</taxon>
        <taxon>Molossus</taxon>
    </lineage>
</organism>
<protein>
    <recommendedName>
        <fullName evidence="11">ATP synthase F1 subunit gamma</fullName>
    </recommendedName>
</protein>
<dbReference type="Proteomes" id="UP000550707">
    <property type="component" value="Unassembled WGS sequence"/>
</dbReference>
<keyword evidence="7" id="KW-0139">CF(1)</keyword>
<dbReference type="SUPFAM" id="SSF52943">
    <property type="entry name" value="ATP synthase (F1-ATPase), gamma subunit"/>
    <property type="match status" value="1"/>
</dbReference>
<evidence type="ECO:0000256" key="8">
    <source>
        <dbReference type="ARBA" id="ARBA00023310"/>
    </source>
</evidence>
<proteinExistence type="inferred from homology"/>
<keyword evidence="10" id="KW-1185">Reference proteome</keyword>
<evidence type="ECO:0000256" key="2">
    <source>
        <dbReference type="ARBA" id="ARBA00007681"/>
    </source>
</evidence>
<dbReference type="EMBL" id="JACASF010000002">
    <property type="protein sequence ID" value="KAF6492360.1"/>
    <property type="molecule type" value="Genomic_DNA"/>
</dbReference>
<dbReference type="PANTHER" id="PTHR11693:SF22">
    <property type="entry name" value="ATP SYNTHASE SUBUNIT GAMMA, MITOCHONDRIAL"/>
    <property type="match status" value="1"/>
</dbReference>
<dbReference type="Gene3D" id="3.40.1380.10">
    <property type="match status" value="1"/>
</dbReference>
<dbReference type="InterPro" id="IPR000131">
    <property type="entry name" value="ATP_synth_F1_gsu"/>
</dbReference>
<comment type="caution">
    <text evidence="9">The sequence shown here is derived from an EMBL/GenBank/DDBJ whole genome shotgun (WGS) entry which is preliminary data.</text>
</comment>
<name>A0A7J8J7D8_MOLMO</name>
<evidence type="ECO:0000256" key="7">
    <source>
        <dbReference type="ARBA" id="ARBA00023196"/>
    </source>
</evidence>
<keyword evidence="3" id="KW-0813">Transport</keyword>
<evidence type="ECO:0000256" key="1">
    <source>
        <dbReference type="ARBA" id="ARBA00004170"/>
    </source>
</evidence>
<evidence type="ECO:0000313" key="9">
    <source>
        <dbReference type="EMBL" id="KAF6492360.1"/>
    </source>
</evidence>
<comment type="subcellular location">
    <subcellularLocation>
        <location evidence="1">Membrane</location>
        <topology evidence="1">Peripheral membrane protein</topology>
    </subcellularLocation>
</comment>
<dbReference type="Pfam" id="PF00231">
    <property type="entry name" value="ATP-synt"/>
    <property type="match status" value="1"/>
</dbReference>
<evidence type="ECO:0000256" key="6">
    <source>
        <dbReference type="ARBA" id="ARBA00023136"/>
    </source>
</evidence>
<dbReference type="InParanoid" id="A0A7J8J7D8"/>
<evidence type="ECO:0008006" key="11">
    <source>
        <dbReference type="Google" id="ProtNLM"/>
    </source>
</evidence>
<reference evidence="9 10" key="1">
    <citation type="journal article" date="2020" name="Nature">
        <title>Six reference-quality genomes reveal evolution of bat adaptations.</title>
        <authorList>
            <person name="Jebb D."/>
            <person name="Huang Z."/>
            <person name="Pippel M."/>
            <person name="Hughes G.M."/>
            <person name="Lavrichenko K."/>
            <person name="Devanna P."/>
            <person name="Winkler S."/>
            <person name="Jermiin L.S."/>
            <person name="Skirmuntt E.C."/>
            <person name="Katzourakis A."/>
            <person name="Burkitt-Gray L."/>
            <person name="Ray D.A."/>
            <person name="Sullivan K.A.M."/>
            <person name="Roscito J.G."/>
            <person name="Kirilenko B.M."/>
            <person name="Davalos L.M."/>
            <person name="Corthals A.P."/>
            <person name="Power M.L."/>
            <person name="Jones G."/>
            <person name="Ransome R.D."/>
            <person name="Dechmann D.K.N."/>
            <person name="Locatelli A.G."/>
            <person name="Puechmaille S.J."/>
            <person name="Fedrigo O."/>
            <person name="Jarvis E.D."/>
            <person name="Hiller M."/>
            <person name="Vernes S.C."/>
            <person name="Myers E.W."/>
            <person name="Teeling E.C."/>
        </authorList>
    </citation>
    <scope>NUCLEOTIDE SEQUENCE [LARGE SCALE GENOMIC DNA]</scope>
    <source>
        <strain evidence="9">MMolMol1</strain>
        <tissue evidence="9">Muscle</tissue>
    </source>
</reference>
<comment type="similarity">
    <text evidence="2">Belongs to the ATPase gamma chain family.</text>
</comment>
<evidence type="ECO:0000313" key="10">
    <source>
        <dbReference type="Proteomes" id="UP000550707"/>
    </source>
</evidence>
<dbReference type="PANTHER" id="PTHR11693">
    <property type="entry name" value="ATP SYNTHASE GAMMA CHAIN"/>
    <property type="match status" value="1"/>
</dbReference>
<keyword evidence="4" id="KW-0375">Hydrogen ion transport</keyword>
<dbReference type="Gene3D" id="1.10.287.80">
    <property type="entry name" value="ATP synthase, gamma subunit, helix hairpin domain"/>
    <property type="match status" value="1"/>
</dbReference>
<keyword evidence="6" id="KW-0472">Membrane</keyword>